<feature type="region of interest" description="Disordered" evidence="11">
    <location>
        <begin position="511"/>
        <end position="530"/>
    </location>
</feature>
<feature type="transmembrane region" description="Helical" evidence="12">
    <location>
        <begin position="172"/>
        <end position="193"/>
    </location>
</feature>
<feature type="transmembrane region" description="Helical" evidence="12">
    <location>
        <begin position="205"/>
        <end position="228"/>
    </location>
</feature>
<dbReference type="InterPro" id="IPR017927">
    <property type="entry name" value="FAD-bd_FR_type"/>
</dbReference>
<evidence type="ECO:0000256" key="2">
    <source>
        <dbReference type="ARBA" id="ARBA00006278"/>
    </source>
</evidence>
<keyword evidence="3" id="KW-0813">Transport</keyword>
<evidence type="ECO:0000313" key="15">
    <source>
        <dbReference type="Proteomes" id="UP001521184"/>
    </source>
</evidence>
<evidence type="ECO:0000256" key="3">
    <source>
        <dbReference type="ARBA" id="ARBA00022448"/>
    </source>
</evidence>
<keyword evidence="4 12" id="KW-0812">Transmembrane</keyword>
<comment type="caution">
    <text evidence="14">The sequence shown here is derived from an EMBL/GenBank/DDBJ whole genome shotgun (WGS) entry which is preliminary data.</text>
</comment>
<dbReference type="EMBL" id="JAKEKT020000069">
    <property type="protein sequence ID" value="KAL1639086.1"/>
    <property type="molecule type" value="Genomic_DNA"/>
</dbReference>
<dbReference type="Pfam" id="PF08030">
    <property type="entry name" value="NAD_binding_6"/>
    <property type="match status" value="1"/>
</dbReference>
<reference evidence="14 15" key="1">
    <citation type="journal article" date="2023" name="Plant Dis.">
        <title>First Report of Diplodia intermedia Causing Canker and Dieback Diseases on Apple Trees in Canada.</title>
        <authorList>
            <person name="Ellouze W."/>
            <person name="Ilyukhin E."/>
            <person name="Sulman M."/>
            <person name="Ali S."/>
        </authorList>
    </citation>
    <scope>NUCLEOTIDE SEQUENCE [LARGE SCALE GENOMIC DNA]</scope>
    <source>
        <strain evidence="14 15">M45-28</strain>
    </source>
</reference>
<evidence type="ECO:0000256" key="10">
    <source>
        <dbReference type="ARBA" id="ARBA00023180"/>
    </source>
</evidence>
<dbReference type="PROSITE" id="PS51384">
    <property type="entry name" value="FAD_FR"/>
    <property type="match status" value="1"/>
</dbReference>
<keyword evidence="10" id="KW-0325">Glycoprotein</keyword>
<dbReference type="InterPro" id="IPR039261">
    <property type="entry name" value="FNR_nucleotide-bd"/>
</dbReference>
<feature type="transmembrane region" description="Helical" evidence="12">
    <location>
        <begin position="235"/>
        <end position="252"/>
    </location>
</feature>
<feature type="region of interest" description="Disordered" evidence="11">
    <location>
        <begin position="464"/>
        <end position="495"/>
    </location>
</feature>
<evidence type="ECO:0000259" key="13">
    <source>
        <dbReference type="PROSITE" id="PS51384"/>
    </source>
</evidence>
<evidence type="ECO:0000256" key="6">
    <source>
        <dbReference type="ARBA" id="ARBA00022989"/>
    </source>
</evidence>
<evidence type="ECO:0000256" key="1">
    <source>
        <dbReference type="ARBA" id="ARBA00004141"/>
    </source>
</evidence>
<evidence type="ECO:0000256" key="7">
    <source>
        <dbReference type="ARBA" id="ARBA00023002"/>
    </source>
</evidence>
<organism evidence="14 15">
    <name type="scientific">Diplodia intermedia</name>
    <dbReference type="NCBI Taxonomy" id="856260"/>
    <lineage>
        <taxon>Eukaryota</taxon>
        <taxon>Fungi</taxon>
        <taxon>Dikarya</taxon>
        <taxon>Ascomycota</taxon>
        <taxon>Pezizomycotina</taxon>
        <taxon>Dothideomycetes</taxon>
        <taxon>Dothideomycetes incertae sedis</taxon>
        <taxon>Botryosphaeriales</taxon>
        <taxon>Botryosphaeriaceae</taxon>
        <taxon>Diplodia</taxon>
    </lineage>
</organism>
<evidence type="ECO:0000256" key="5">
    <source>
        <dbReference type="ARBA" id="ARBA00022982"/>
    </source>
</evidence>
<evidence type="ECO:0000256" key="9">
    <source>
        <dbReference type="ARBA" id="ARBA00023136"/>
    </source>
</evidence>
<dbReference type="InterPro" id="IPR013130">
    <property type="entry name" value="Fe3_Rdtase_TM_dom"/>
</dbReference>
<name>A0ABR3THU8_9PEZI</name>
<feature type="transmembrane region" description="Helical" evidence="12">
    <location>
        <begin position="27"/>
        <end position="49"/>
    </location>
</feature>
<dbReference type="InterPro" id="IPR013112">
    <property type="entry name" value="FAD-bd_8"/>
</dbReference>
<sequence>MFGYEFVTLDNEQKAARRDLLNLYGTIGQWSILAVFIVAQLGFVARWAIVRHPRQERPRSPHPNKTMALGERAWYSRLEEQLARFRWWADEPLRDGWFSKGECLLGLVWTLWLLFLSVHRTGNDYLHLTKRFGMVAASQLPLQYILAMRSAYSPIQMLTRLSYERVIAVHELLGKILTLFFALHAVFYFNFFVQNGVVSKRIQDVDVITGVIGFAMFSTMSTTALSYIRNWNYRVFYTTHILLAIILVDVLIFHVSHIRTYVFEMLAAFVILQIFRQAKTRQFSGSITLIPGTNLIQVTVPLPFDKDAKEFKPGQHVHLSKPPLGQPSLSYANTFAMRYRTNPFTVASVPAKDRQLLLVARSLAGNTQHLAAVARSLRHQTTDGKPTIPLTIEGPYGASLPDFRDFDHVLLVAGGVGATFTVPVFRAMTEGTHPGDEPPVLRTRVHFIWAVRRLAETRWAFPPKSDDNSGFSPNRNIDIFVTRSPDTTGEDDGREGLLAEHGDVELADAQDLVHDQNDEEKPSNRTISRGRPDLAAVVDEAFEASSGTVAVLLNLPAMATATQSRSSAFESHSIMDDERVYTNKVSNCLVFAEC</sequence>
<dbReference type="Pfam" id="PF01794">
    <property type="entry name" value="Ferric_reduct"/>
    <property type="match status" value="1"/>
</dbReference>
<keyword evidence="7" id="KW-0560">Oxidoreductase</keyword>
<dbReference type="Pfam" id="PF08022">
    <property type="entry name" value="FAD_binding_8"/>
    <property type="match status" value="1"/>
</dbReference>
<feature type="domain" description="FAD-binding FR-type" evidence="13">
    <location>
        <begin position="270"/>
        <end position="402"/>
    </location>
</feature>
<comment type="similarity">
    <text evidence="2">Belongs to the ferric reductase (FRE) family.</text>
</comment>
<keyword evidence="8" id="KW-0406">Ion transport</keyword>
<evidence type="ECO:0000256" key="4">
    <source>
        <dbReference type="ARBA" id="ARBA00022692"/>
    </source>
</evidence>
<dbReference type="SFLD" id="SFLDG01168">
    <property type="entry name" value="Ferric_reductase_subgroup_(FRE"/>
    <property type="match status" value="1"/>
</dbReference>
<dbReference type="CDD" id="cd06186">
    <property type="entry name" value="NOX_Duox_like_FAD_NADP"/>
    <property type="match status" value="1"/>
</dbReference>
<dbReference type="SFLD" id="SFLDS00052">
    <property type="entry name" value="Ferric_Reductase_Domain"/>
    <property type="match status" value="1"/>
</dbReference>
<feature type="compositionally biased region" description="Basic and acidic residues" evidence="11">
    <location>
        <begin position="511"/>
        <end position="523"/>
    </location>
</feature>
<accession>A0ABR3THU8</accession>
<proteinExistence type="inferred from homology"/>
<keyword evidence="5" id="KW-0249">Electron transport</keyword>
<evidence type="ECO:0000313" key="14">
    <source>
        <dbReference type="EMBL" id="KAL1639086.1"/>
    </source>
</evidence>
<dbReference type="Gene3D" id="3.40.50.80">
    <property type="entry name" value="Nucleotide-binding domain of ferredoxin-NADP reductase (FNR) module"/>
    <property type="match status" value="1"/>
</dbReference>
<dbReference type="SUPFAM" id="SSF52343">
    <property type="entry name" value="Ferredoxin reductase-like, C-terminal NADP-linked domain"/>
    <property type="match status" value="1"/>
</dbReference>
<gene>
    <name evidence="14" type="ORF">SLS58_008288</name>
</gene>
<dbReference type="InterPro" id="IPR051410">
    <property type="entry name" value="Ferric/Cupric_Reductase"/>
</dbReference>
<dbReference type="InterPro" id="IPR013121">
    <property type="entry name" value="Fe_red_NAD-bd_6"/>
</dbReference>
<comment type="subcellular location">
    <subcellularLocation>
        <location evidence="1">Membrane</location>
        <topology evidence="1">Multi-pass membrane protein</topology>
    </subcellularLocation>
</comment>
<evidence type="ECO:0000256" key="8">
    <source>
        <dbReference type="ARBA" id="ARBA00023065"/>
    </source>
</evidence>
<protein>
    <recommendedName>
        <fullName evidence="13">FAD-binding FR-type domain-containing protein</fullName>
    </recommendedName>
</protein>
<dbReference type="PANTHER" id="PTHR32361:SF9">
    <property type="entry name" value="FERRIC REDUCTASE TRANSMEMBRANE COMPONENT 3-RELATED"/>
    <property type="match status" value="1"/>
</dbReference>
<dbReference type="PANTHER" id="PTHR32361">
    <property type="entry name" value="FERRIC/CUPRIC REDUCTASE TRANSMEMBRANE COMPONENT"/>
    <property type="match status" value="1"/>
</dbReference>
<keyword evidence="15" id="KW-1185">Reference proteome</keyword>
<keyword evidence="9 12" id="KW-0472">Membrane</keyword>
<keyword evidence="6 12" id="KW-1133">Transmembrane helix</keyword>
<evidence type="ECO:0000256" key="11">
    <source>
        <dbReference type="SAM" id="MobiDB-lite"/>
    </source>
</evidence>
<dbReference type="Proteomes" id="UP001521184">
    <property type="component" value="Unassembled WGS sequence"/>
</dbReference>
<evidence type="ECO:0000256" key="12">
    <source>
        <dbReference type="SAM" id="Phobius"/>
    </source>
</evidence>